<keyword evidence="1" id="KW-0378">Hydrolase</keyword>
<organism evidence="2 3">
    <name type="scientific">Paenibacillus arenilitoris</name>
    <dbReference type="NCBI Taxonomy" id="2772299"/>
    <lineage>
        <taxon>Bacteria</taxon>
        <taxon>Bacillati</taxon>
        <taxon>Bacillota</taxon>
        <taxon>Bacilli</taxon>
        <taxon>Bacillales</taxon>
        <taxon>Paenibacillaceae</taxon>
        <taxon>Paenibacillus</taxon>
    </lineage>
</organism>
<proteinExistence type="inferred from homology"/>
<evidence type="ECO:0000256" key="1">
    <source>
        <dbReference type="HAMAP-Rule" id="MF_00691"/>
    </source>
</evidence>
<dbReference type="SUPFAM" id="SSF88713">
    <property type="entry name" value="Glycoside hydrolase/deacetylase"/>
    <property type="match status" value="1"/>
</dbReference>
<dbReference type="NCBIfam" id="NF003814">
    <property type="entry name" value="PRK05406.1-3"/>
    <property type="match status" value="1"/>
</dbReference>
<accession>A0A927CVQ1</accession>
<reference evidence="2" key="1">
    <citation type="submission" date="2020-09" db="EMBL/GenBank/DDBJ databases">
        <title>A novel bacterium of genus Paenibacillus, isolated from South China Sea.</title>
        <authorList>
            <person name="Huang H."/>
            <person name="Mo K."/>
            <person name="Hu Y."/>
        </authorList>
    </citation>
    <scope>NUCLEOTIDE SEQUENCE</scope>
    <source>
        <strain evidence="2">IB182493</strain>
    </source>
</reference>
<dbReference type="NCBIfam" id="NF003816">
    <property type="entry name" value="PRK05406.1-5"/>
    <property type="match status" value="1"/>
</dbReference>
<evidence type="ECO:0000313" key="2">
    <source>
        <dbReference type="EMBL" id="MBD2872696.1"/>
    </source>
</evidence>
<dbReference type="Pfam" id="PF03746">
    <property type="entry name" value="LamB_YcsF"/>
    <property type="match status" value="1"/>
</dbReference>
<dbReference type="GO" id="GO:0005524">
    <property type="term" value="F:ATP binding"/>
    <property type="evidence" value="ECO:0007669"/>
    <property type="project" value="UniProtKB-UniRule"/>
</dbReference>
<dbReference type="EMBL" id="JACXIY010000056">
    <property type="protein sequence ID" value="MBD2872696.1"/>
    <property type="molecule type" value="Genomic_DNA"/>
</dbReference>
<dbReference type="HAMAP" id="MF_00691">
    <property type="entry name" value="PxpA"/>
    <property type="match status" value="1"/>
</dbReference>
<dbReference type="PANTHER" id="PTHR30292:SF0">
    <property type="entry name" value="5-OXOPROLINASE SUBUNIT A"/>
    <property type="match status" value="1"/>
</dbReference>
<sequence>MLRVDLNCDMGEGFGVYRVGADAELMKYITSTNIACGFHAGDAATIRATVRLALEHGVAIGAHPGLPDLAGFGRREMSITPKEAYEMTVYQIGAVGAFASSEGGRLVHVKPHGALYNMAAKNKALAEAIAEAVYKVDPRLMLFGLSGSELVRAGDAIGLRTANEVFADRAYEADGSLSPRGAEGAVIHDPALAAEQALGMVKRGVVRTRQRSDFALKADTVCVHGDTPGAVAHAMRLREALETEGIAVRGAGERDD</sequence>
<comment type="caution">
    <text evidence="2">The sequence shown here is derived from an EMBL/GenBank/DDBJ whole genome shotgun (WGS) entry which is preliminary data.</text>
</comment>
<comment type="catalytic activity">
    <reaction evidence="1">
        <text>5-oxo-L-proline + ATP + 2 H2O = L-glutamate + ADP + phosphate + H(+)</text>
        <dbReference type="Rhea" id="RHEA:10348"/>
        <dbReference type="ChEBI" id="CHEBI:15377"/>
        <dbReference type="ChEBI" id="CHEBI:15378"/>
        <dbReference type="ChEBI" id="CHEBI:29985"/>
        <dbReference type="ChEBI" id="CHEBI:30616"/>
        <dbReference type="ChEBI" id="CHEBI:43474"/>
        <dbReference type="ChEBI" id="CHEBI:58402"/>
        <dbReference type="ChEBI" id="CHEBI:456216"/>
        <dbReference type="EC" id="3.5.2.9"/>
    </reaction>
</comment>
<dbReference type="InterPro" id="IPR011330">
    <property type="entry name" value="Glyco_hydro/deAcase_b/a-brl"/>
</dbReference>
<gene>
    <name evidence="1" type="primary">pxpA</name>
    <name evidence="2" type="ORF">IDH41_29435</name>
</gene>
<dbReference type="GO" id="GO:0017168">
    <property type="term" value="F:5-oxoprolinase (ATP-hydrolyzing) activity"/>
    <property type="evidence" value="ECO:0007669"/>
    <property type="project" value="UniProtKB-UniRule"/>
</dbReference>
<dbReference type="GO" id="GO:0005975">
    <property type="term" value="P:carbohydrate metabolic process"/>
    <property type="evidence" value="ECO:0007669"/>
    <property type="project" value="InterPro"/>
</dbReference>
<keyword evidence="1" id="KW-0547">Nucleotide-binding</keyword>
<dbReference type="CDD" id="cd10787">
    <property type="entry name" value="LamB_YcsF_like"/>
    <property type="match status" value="1"/>
</dbReference>
<dbReference type="EC" id="3.5.2.9" evidence="1"/>
<dbReference type="Gene3D" id="3.20.20.370">
    <property type="entry name" value="Glycoside hydrolase/deacetylase"/>
    <property type="match status" value="1"/>
</dbReference>
<dbReference type="Proteomes" id="UP000632125">
    <property type="component" value="Unassembled WGS sequence"/>
</dbReference>
<name>A0A927CVQ1_9BACL</name>
<comment type="function">
    <text evidence="1">Catalyzes the cleavage of 5-oxoproline to form L-glutamate coupled to the hydrolysis of ATP to ADP and inorganic phosphate.</text>
</comment>
<protein>
    <recommendedName>
        <fullName evidence="1">5-oxoprolinase subunit A</fullName>
        <shortName evidence="1">5-OPase subunit A</shortName>
        <ecNumber evidence="1">3.5.2.9</ecNumber>
    </recommendedName>
    <alternativeName>
        <fullName evidence="1">5-oxoprolinase (ATP-hydrolyzing) subunit A</fullName>
    </alternativeName>
</protein>
<dbReference type="InterPro" id="IPR005501">
    <property type="entry name" value="LamB/YcsF/PxpA-like"/>
</dbReference>
<keyword evidence="3" id="KW-1185">Reference proteome</keyword>
<dbReference type="AlphaFoldDB" id="A0A927CVQ1"/>
<keyword evidence="1" id="KW-0067">ATP-binding</keyword>
<dbReference type="PANTHER" id="PTHR30292">
    <property type="entry name" value="UNCHARACTERIZED PROTEIN YBGL-RELATED"/>
    <property type="match status" value="1"/>
</dbReference>
<dbReference type="RefSeq" id="WP_190867626.1">
    <property type="nucleotide sequence ID" value="NZ_JACXIY010000056.1"/>
</dbReference>
<evidence type="ECO:0000313" key="3">
    <source>
        <dbReference type="Proteomes" id="UP000632125"/>
    </source>
</evidence>
<comment type="similarity">
    <text evidence="1">Belongs to the LamB/PxpA family.</text>
</comment>
<comment type="subunit">
    <text evidence="1">Forms a complex composed of PxpA, PxpB and PxpC.</text>
</comment>